<feature type="region of interest" description="Disordered" evidence="1">
    <location>
        <begin position="1"/>
        <end position="24"/>
    </location>
</feature>
<evidence type="ECO:0000256" key="1">
    <source>
        <dbReference type="SAM" id="MobiDB-lite"/>
    </source>
</evidence>
<proteinExistence type="predicted"/>
<organism evidence="2 3">
    <name type="scientific">Macrostomum lignano</name>
    <dbReference type="NCBI Taxonomy" id="282301"/>
    <lineage>
        <taxon>Eukaryota</taxon>
        <taxon>Metazoa</taxon>
        <taxon>Spiralia</taxon>
        <taxon>Lophotrochozoa</taxon>
        <taxon>Platyhelminthes</taxon>
        <taxon>Rhabditophora</taxon>
        <taxon>Macrostomorpha</taxon>
        <taxon>Macrostomida</taxon>
        <taxon>Macrostomidae</taxon>
        <taxon>Macrostomum</taxon>
    </lineage>
</organism>
<protein>
    <submittedName>
        <fullName evidence="3">Phorbol-ester/DAG-type domain-containing protein</fullName>
    </submittedName>
</protein>
<dbReference type="AlphaFoldDB" id="A0A1I8FLC5"/>
<dbReference type="Proteomes" id="UP000095280">
    <property type="component" value="Unplaced"/>
</dbReference>
<sequence length="545" mass="60154">ATPSLLLRLEKHRGDPRPAPQKKRPTYLRTVIRVLQGRFPAKGRSRGQDPVHGFLRGVEDALKKDDFAAYIAERGRSSSTCCSGVRPSRRSAPSITRAGYADDVAAFVRRNPTPPLCANLWPAIRRQGGRLGYTAWPKSASLRTVAVVFTSAVKWEMKKPHCHMAEHPLQEKEVKYLGVTLTHDLRCRRSTLITSSSGKTLLCQLRRAIGPTWGLSPLERSLDIIADHLAQYHYAVSFWTSRAGAEVPPVSGCTSFQGRFCRAITARAFQDRHPCRRDNIPLDVGAEPAAARAFTCFTGWLDCSNGRAASGYCHFSTRQHPGRPTEGLRGLSRQGAAATQTATPSLMGYPPPVCRQVTAIIKQVALHQQHQLHWNSLHRYSHEPLCMPNLNRKVSDLSDFALTRTTSGRCAWCLTGHGFFPRHICCKPRCPPTCSLLFGIATEETARASRHFCPYFSTRRGHKYSATPRRQDELTTADNIETSRLRPGILADEASRCLHCATCRTNLAGTGAPPQALILVASFTLGVAIGVLAAPHSRRLPPPVK</sequence>
<dbReference type="WBParaSite" id="maker-unitig_39708-snap-gene-0.4-mRNA-1">
    <property type="protein sequence ID" value="maker-unitig_39708-snap-gene-0.4-mRNA-1"/>
    <property type="gene ID" value="maker-unitig_39708-snap-gene-0.4"/>
</dbReference>
<name>A0A1I8FLC5_9PLAT</name>
<reference evidence="3" key="1">
    <citation type="submission" date="2016-11" db="UniProtKB">
        <authorList>
            <consortium name="WormBaseParasite"/>
        </authorList>
    </citation>
    <scope>IDENTIFICATION</scope>
</reference>
<accession>A0A1I8FLC5</accession>
<keyword evidence="2" id="KW-1185">Reference proteome</keyword>
<evidence type="ECO:0000313" key="3">
    <source>
        <dbReference type="WBParaSite" id="maker-unitig_39708-snap-gene-0.4-mRNA-1"/>
    </source>
</evidence>
<evidence type="ECO:0000313" key="2">
    <source>
        <dbReference type="Proteomes" id="UP000095280"/>
    </source>
</evidence>